<dbReference type="PROSITE" id="PS51257">
    <property type="entry name" value="PROKAR_LIPOPROTEIN"/>
    <property type="match status" value="1"/>
</dbReference>
<dbReference type="CDD" id="cd15786">
    <property type="entry name" value="CPF_1278_like"/>
    <property type="match status" value="1"/>
</dbReference>
<dbReference type="STRING" id="1520.LF65_01506"/>
<evidence type="ECO:0000313" key="5">
    <source>
        <dbReference type="Proteomes" id="UP000031866"/>
    </source>
</evidence>
<protein>
    <submittedName>
        <fullName evidence="3">DUF4883 family protein</fullName>
    </submittedName>
</protein>
<dbReference type="AlphaFoldDB" id="A0A0B5QIU7"/>
<dbReference type="EMBL" id="JABSXK010000001">
    <property type="protein sequence ID" value="NRV07579.1"/>
    <property type="molecule type" value="Genomic_DNA"/>
</dbReference>
<feature type="signal peptide" evidence="1">
    <location>
        <begin position="1"/>
        <end position="21"/>
    </location>
</feature>
<reference evidence="2" key="2">
    <citation type="submission" date="2016-02" db="EMBL/GenBank/DDBJ databases">
        <title>Genome sequence of Clostridium beijerinckii strain 59B.</title>
        <authorList>
            <person name="Little G.T."/>
            <person name="Minton N.P."/>
        </authorList>
    </citation>
    <scope>NUCLEOTIDE SEQUENCE</scope>
    <source>
        <strain evidence="2">NCIMB 14988</strain>
    </source>
</reference>
<evidence type="ECO:0000313" key="2">
    <source>
        <dbReference type="EMBL" id="AJG98116.1"/>
    </source>
</evidence>
<evidence type="ECO:0000256" key="1">
    <source>
        <dbReference type="SAM" id="SignalP"/>
    </source>
</evidence>
<dbReference type="RefSeq" id="WP_011968743.1">
    <property type="nucleotide sequence ID" value="NZ_CP010086.2"/>
</dbReference>
<sequence length="160" mass="18689">MKKLTFAFTILFLCFTLSSCALQSPKYINFSVKPSNHYYIDEIKSKILNNQNFTLYVFDTNLYKEIEVPSEENSIIEDFVSALTTVNYSDESVDAKEPFRIKILFEDNSQYLFRIFNDSTISVSPWDGNYKEDIISIKDLPLRYNPFDFCNHIANKPLSK</sequence>
<accession>A0A0B5QIU7</accession>
<evidence type="ECO:0000313" key="3">
    <source>
        <dbReference type="EMBL" id="MBF7812005.1"/>
    </source>
</evidence>
<proteinExistence type="predicted"/>
<dbReference type="Proteomes" id="UP000631418">
    <property type="component" value="Unassembled WGS sequence"/>
</dbReference>
<dbReference type="OrthoDB" id="1937023at2"/>
<dbReference type="Proteomes" id="UP000821656">
    <property type="component" value="Unassembled WGS sequence"/>
</dbReference>
<name>A0A0B5QIU7_CLOBE</name>
<dbReference type="Gene3D" id="3.30.1490.410">
    <property type="entry name" value="Uncharacterised protein PF16224, DUF4883"/>
    <property type="match status" value="1"/>
</dbReference>
<dbReference type="Proteomes" id="UP000031866">
    <property type="component" value="Chromosome"/>
</dbReference>
<dbReference type="EMBL" id="CP010086">
    <property type="protein sequence ID" value="AJG98116.1"/>
    <property type="molecule type" value="Genomic_DNA"/>
</dbReference>
<organism evidence="2 5">
    <name type="scientific">Clostridium beijerinckii</name>
    <name type="common">Clostridium MP</name>
    <dbReference type="NCBI Taxonomy" id="1520"/>
    <lineage>
        <taxon>Bacteria</taxon>
        <taxon>Bacillati</taxon>
        <taxon>Bacillota</taxon>
        <taxon>Clostridia</taxon>
        <taxon>Eubacteriales</taxon>
        <taxon>Clostridiaceae</taxon>
        <taxon>Clostridium</taxon>
    </lineage>
</organism>
<reference evidence="4" key="3">
    <citation type="submission" date="2020-05" db="EMBL/GenBank/DDBJ databases">
        <title>Genomic insights into acetone-butanol-ethanol (ABE) fermentation by sequencing solventogenic clostridia strains.</title>
        <authorList>
            <person name="Brown S."/>
        </authorList>
    </citation>
    <scope>NUCLEOTIDE SEQUENCE</scope>
    <source>
        <strain evidence="4">DJ126</strain>
    </source>
</reference>
<feature type="chain" id="PRO_5043118700" evidence="1">
    <location>
        <begin position="22"/>
        <end position="160"/>
    </location>
</feature>
<reference evidence="3" key="4">
    <citation type="submission" date="2020-11" db="EMBL/GenBank/DDBJ databases">
        <authorList>
            <person name="Thieme N."/>
            <person name="Liebl W."/>
            <person name="Zverlov V."/>
        </authorList>
    </citation>
    <scope>NUCLEOTIDE SEQUENCE</scope>
    <source>
        <strain evidence="3">NT08</strain>
    </source>
</reference>
<dbReference type="EMBL" id="JADOEF010000004">
    <property type="protein sequence ID" value="MBF7812005.1"/>
    <property type="molecule type" value="Genomic_DNA"/>
</dbReference>
<dbReference type="KEGG" id="cbei:LF65_01506"/>
<reference evidence="5" key="1">
    <citation type="submission" date="2014-12" db="EMBL/GenBank/DDBJ databases">
        <title>Genome sequence of Clostridium beijerinckii strain 59B.</title>
        <authorList>
            <person name="Little G.T."/>
            <person name="Minton N.P."/>
        </authorList>
    </citation>
    <scope>NUCLEOTIDE SEQUENCE [LARGE SCALE GENOMIC DNA]</scope>
    <source>
        <strain evidence="5">59B</strain>
    </source>
</reference>
<dbReference type="InterPro" id="IPR032619">
    <property type="entry name" value="DUF4883"/>
</dbReference>
<evidence type="ECO:0000313" key="4">
    <source>
        <dbReference type="EMBL" id="NRV07579.1"/>
    </source>
</evidence>
<gene>
    <name evidence="4" type="ORF">DFH45_000542</name>
    <name evidence="3" type="ORF">IS491_25785</name>
    <name evidence="2" type="ORF">LF65_01506</name>
</gene>
<dbReference type="OMA" id="KYVIDIY"/>
<dbReference type="Pfam" id="PF16224">
    <property type="entry name" value="DUF4883"/>
    <property type="match status" value="1"/>
</dbReference>
<keyword evidence="1" id="KW-0732">Signal</keyword>